<organism evidence="1 2">
    <name type="scientific">Lichtheimia corymbifera JMRC:FSU:9682</name>
    <dbReference type="NCBI Taxonomy" id="1263082"/>
    <lineage>
        <taxon>Eukaryota</taxon>
        <taxon>Fungi</taxon>
        <taxon>Fungi incertae sedis</taxon>
        <taxon>Mucoromycota</taxon>
        <taxon>Mucoromycotina</taxon>
        <taxon>Mucoromycetes</taxon>
        <taxon>Mucorales</taxon>
        <taxon>Lichtheimiaceae</taxon>
        <taxon>Lichtheimia</taxon>
    </lineage>
</organism>
<dbReference type="EMBL" id="CBTN010000031">
    <property type="protein sequence ID" value="CDH55654.1"/>
    <property type="molecule type" value="Genomic_DNA"/>
</dbReference>
<keyword evidence="2" id="KW-1185">Reference proteome</keyword>
<accession>A0A068S071</accession>
<gene>
    <name evidence="1" type="ORF">LCOR_06772.1</name>
</gene>
<name>A0A068S071_9FUNG</name>
<comment type="caution">
    <text evidence="1">The sequence shown here is derived from an EMBL/GenBank/DDBJ whole genome shotgun (WGS) entry which is preliminary data.</text>
</comment>
<protein>
    <submittedName>
        <fullName evidence="1">Uncharacterized protein</fullName>
    </submittedName>
</protein>
<evidence type="ECO:0000313" key="1">
    <source>
        <dbReference type="EMBL" id="CDH55654.1"/>
    </source>
</evidence>
<evidence type="ECO:0000313" key="2">
    <source>
        <dbReference type="Proteomes" id="UP000027586"/>
    </source>
</evidence>
<dbReference type="VEuPathDB" id="FungiDB:LCOR_06772.1"/>
<dbReference type="Proteomes" id="UP000027586">
    <property type="component" value="Unassembled WGS sequence"/>
</dbReference>
<proteinExistence type="predicted"/>
<reference evidence="1" key="1">
    <citation type="submission" date="2013-08" db="EMBL/GenBank/DDBJ databases">
        <title>Gene expansion shapes genome architecture in the human pathogen Lichtheimia corymbifera: an evolutionary genomics analysis in the ancient terrestrial Mucorales (Mucoromycotina).</title>
        <authorList>
            <person name="Schwartze V.U."/>
            <person name="Winter S."/>
            <person name="Shelest E."/>
            <person name="Marcet-Houben M."/>
            <person name="Horn F."/>
            <person name="Wehner S."/>
            <person name="Hoffmann K."/>
            <person name="Riege K."/>
            <person name="Sammeth M."/>
            <person name="Nowrousian M."/>
            <person name="Valiante V."/>
            <person name="Linde J."/>
            <person name="Jacobsen I.D."/>
            <person name="Marz M."/>
            <person name="Brakhage A.A."/>
            <person name="Gabaldon T."/>
            <person name="Bocker S."/>
            <person name="Voigt K."/>
        </authorList>
    </citation>
    <scope>NUCLEOTIDE SEQUENCE [LARGE SCALE GENOMIC DNA]</scope>
    <source>
        <strain evidence="1">FSU 9682</strain>
    </source>
</reference>
<sequence length="66" mass="7594">MFLLEYFKGHKKWFWNVSPDPEADNIKLLRTPPSTYVPIIRPFTIERTADTGIDEGNKQSIGTKAL</sequence>
<dbReference type="AlphaFoldDB" id="A0A068S071"/>